<dbReference type="NCBIfam" id="NF042934">
    <property type="entry name" value="cis_reg_atten"/>
    <property type="match status" value="1"/>
</dbReference>
<dbReference type="RefSeq" id="WP_330792358.1">
    <property type="nucleotide sequence ID" value="NZ_JAZEWV010000001.1"/>
</dbReference>
<sequence length="44" mass="4706">MRGRHSGSSGSLRSPGFARLMVARRHIDLLRVNSALCSVGAAVR</sequence>
<protein>
    <submittedName>
        <fullName evidence="1">Leader peptide</fullName>
    </submittedName>
</protein>
<comment type="caution">
    <text evidence="1">The sequence shown here is derived from an EMBL/GenBank/DDBJ whole genome shotgun (WGS) entry which is preliminary data.</text>
</comment>
<name>A0ABU7P5K0_9ACTN</name>
<organism evidence="1 2">
    <name type="scientific">Actinacidiphila polyblastidii</name>
    <dbReference type="NCBI Taxonomy" id="3110430"/>
    <lineage>
        <taxon>Bacteria</taxon>
        <taxon>Bacillati</taxon>
        <taxon>Actinomycetota</taxon>
        <taxon>Actinomycetes</taxon>
        <taxon>Kitasatosporales</taxon>
        <taxon>Streptomycetaceae</taxon>
        <taxon>Actinacidiphila</taxon>
    </lineage>
</organism>
<keyword evidence="2" id="KW-1185">Reference proteome</keyword>
<dbReference type="EMBL" id="JAZEWV010000001">
    <property type="protein sequence ID" value="MEE4540552.1"/>
    <property type="molecule type" value="Genomic_DNA"/>
</dbReference>
<gene>
    <name evidence="1" type="ORF">V2S66_01040</name>
</gene>
<dbReference type="InterPro" id="IPR049979">
    <property type="entry name" value="Cys_resp_CS_actino"/>
</dbReference>
<dbReference type="Proteomes" id="UP001344658">
    <property type="component" value="Unassembled WGS sequence"/>
</dbReference>
<proteinExistence type="predicted"/>
<accession>A0ABU7P5K0</accession>
<evidence type="ECO:0000313" key="1">
    <source>
        <dbReference type="EMBL" id="MEE4540552.1"/>
    </source>
</evidence>
<evidence type="ECO:0000313" key="2">
    <source>
        <dbReference type="Proteomes" id="UP001344658"/>
    </source>
</evidence>
<reference evidence="1 2" key="1">
    <citation type="submission" date="2023-12" db="EMBL/GenBank/DDBJ databases">
        <title>Streptomyces sp. V4-01.</title>
        <authorList>
            <person name="Somphong A."/>
            <person name="Phongsopitanun W."/>
        </authorList>
    </citation>
    <scope>NUCLEOTIDE SEQUENCE [LARGE SCALE GENOMIC DNA]</scope>
    <source>
        <strain evidence="1 2">V4-01</strain>
    </source>
</reference>